<proteinExistence type="predicted"/>
<name>A0A2P2NY14_RHIMU</name>
<protein>
    <submittedName>
        <fullName evidence="1">Uncharacterized protein</fullName>
    </submittedName>
</protein>
<accession>A0A2P2NY14</accession>
<sequence length="25" mass="2764">MSVRICHVKCIIDASVPTGKEENFS</sequence>
<reference evidence="1" key="1">
    <citation type="submission" date="2018-02" db="EMBL/GenBank/DDBJ databases">
        <title>Rhizophora mucronata_Transcriptome.</title>
        <authorList>
            <person name="Meera S.P."/>
            <person name="Sreeshan A."/>
            <person name="Augustine A."/>
        </authorList>
    </citation>
    <scope>NUCLEOTIDE SEQUENCE</scope>
    <source>
        <tissue evidence="1">Leaf</tissue>
    </source>
</reference>
<evidence type="ECO:0000313" key="1">
    <source>
        <dbReference type="EMBL" id="MBX47343.1"/>
    </source>
</evidence>
<dbReference type="AlphaFoldDB" id="A0A2P2NY14"/>
<dbReference type="EMBL" id="GGEC01066859">
    <property type="protein sequence ID" value="MBX47343.1"/>
    <property type="molecule type" value="Transcribed_RNA"/>
</dbReference>
<organism evidence="1">
    <name type="scientific">Rhizophora mucronata</name>
    <name type="common">Asiatic mangrove</name>
    <dbReference type="NCBI Taxonomy" id="61149"/>
    <lineage>
        <taxon>Eukaryota</taxon>
        <taxon>Viridiplantae</taxon>
        <taxon>Streptophyta</taxon>
        <taxon>Embryophyta</taxon>
        <taxon>Tracheophyta</taxon>
        <taxon>Spermatophyta</taxon>
        <taxon>Magnoliopsida</taxon>
        <taxon>eudicotyledons</taxon>
        <taxon>Gunneridae</taxon>
        <taxon>Pentapetalae</taxon>
        <taxon>rosids</taxon>
        <taxon>fabids</taxon>
        <taxon>Malpighiales</taxon>
        <taxon>Rhizophoraceae</taxon>
        <taxon>Rhizophora</taxon>
    </lineage>
</organism>